<feature type="region of interest" description="Disordered" evidence="1">
    <location>
        <begin position="135"/>
        <end position="214"/>
    </location>
</feature>
<accession>A0A8S0VYS5</accession>
<proteinExistence type="predicted"/>
<dbReference type="EMBL" id="CACVBS010000058">
    <property type="protein sequence ID" value="CAA7267274.1"/>
    <property type="molecule type" value="Genomic_DNA"/>
</dbReference>
<reference evidence="3 4" key="1">
    <citation type="submission" date="2020-01" db="EMBL/GenBank/DDBJ databases">
        <authorList>
            <person name="Gupta K D."/>
        </authorList>
    </citation>
    <scope>NUCLEOTIDE SEQUENCE [LARGE SCALE GENOMIC DNA]</scope>
</reference>
<gene>
    <name evidence="3" type="ORF">AAE3_LOCUS9559</name>
</gene>
<keyword evidence="4" id="KW-1185">Reference proteome</keyword>
<evidence type="ECO:0000313" key="3">
    <source>
        <dbReference type="EMBL" id="CAA7267274.1"/>
    </source>
</evidence>
<evidence type="ECO:0000256" key="2">
    <source>
        <dbReference type="SAM" id="Phobius"/>
    </source>
</evidence>
<evidence type="ECO:0000256" key="1">
    <source>
        <dbReference type="SAM" id="MobiDB-lite"/>
    </source>
</evidence>
<sequence length="291" mass="31139">MAPNPDFGGRRHGTSSFTGTPVFNTVAEVATITAGTATSAPSSDSSGDSGGSGSGGDSSRGANYFFGFLITFVLLLLIFAGCGLGSRRRMFFSRRFQNADAFGPWTTYGEDGIGRGEVVEPVVYEKTFEKAEETGDKWGDLKPLSATLVRRPRDQSDASSAQKPSLPEDPPSDPAHPNPTAVSATPAEPHRSLPAWFPGRKRKHPPGPPTAEPEDVPEAIQVAFLIVMPSVASSSLYAPKTPIDEEKAAALRERERDFEMPEYQIGMATVPWETEIRSRTMASPPSTSSSS</sequence>
<name>A0A8S0VYS5_CYCAE</name>
<feature type="compositionally biased region" description="Pro residues" evidence="1">
    <location>
        <begin position="167"/>
        <end position="177"/>
    </location>
</feature>
<protein>
    <submittedName>
        <fullName evidence="3">Uncharacterized protein</fullName>
    </submittedName>
</protein>
<comment type="caution">
    <text evidence="3">The sequence shown here is derived from an EMBL/GenBank/DDBJ whole genome shotgun (WGS) entry which is preliminary data.</text>
</comment>
<keyword evidence="2" id="KW-1133">Transmembrane helix</keyword>
<feature type="compositionally biased region" description="Low complexity" evidence="1">
    <location>
        <begin position="37"/>
        <end position="47"/>
    </location>
</feature>
<dbReference type="OrthoDB" id="10455370at2759"/>
<feature type="region of interest" description="Disordered" evidence="1">
    <location>
        <begin position="37"/>
        <end position="56"/>
    </location>
</feature>
<dbReference type="AlphaFoldDB" id="A0A8S0VYS5"/>
<keyword evidence="2" id="KW-0812">Transmembrane</keyword>
<feature type="region of interest" description="Disordered" evidence="1">
    <location>
        <begin position="1"/>
        <end position="20"/>
    </location>
</feature>
<evidence type="ECO:0000313" key="4">
    <source>
        <dbReference type="Proteomes" id="UP000467700"/>
    </source>
</evidence>
<feature type="transmembrane region" description="Helical" evidence="2">
    <location>
        <begin position="64"/>
        <end position="85"/>
    </location>
</feature>
<dbReference type="Proteomes" id="UP000467700">
    <property type="component" value="Unassembled WGS sequence"/>
</dbReference>
<keyword evidence="2" id="KW-0472">Membrane</keyword>
<organism evidence="3 4">
    <name type="scientific">Cyclocybe aegerita</name>
    <name type="common">Black poplar mushroom</name>
    <name type="synonym">Agrocybe aegerita</name>
    <dbReference type="NCBI Taxonomy" id="1973307"/>
    <lineage>
        <taxon>Eukaryota</taxon>
        <taxon>Fungi</taxon>
        <taxon>Dikarya</taxon>
        <taxon>Basidiomycota</taxon>
        <taxon>Agaricomycotina</taxon>
        <taxon>Agaricomycetes</taxon>
        <taxon>Agaricomycetidae</taxon>
        <taxon>Agaricales</taxon>
        <taxon>Agaricineae</taxon>
        <taxon>Bolbitiaceae</taxon>
        <taxon>Cyclocybe</taxon>
    </lineage>
</organism>